<accession>A0A4Q4N078</accession>
<dbReference type="GO" id="GO:0008033">
    <property type="term" value="P:tRNA processing"/>
    <property type="evidence" value="ECO:0007669"/>
    <property type="project" value="UniProtKB-KW"/>
</dbReference>
<dbReference type="GO" id="GO:0005655">
    <property type="term" value="C:nucleolar ribonuclease P complex"/>
    <property type="evidence" value="ECO:0007669"/>
    <property type="project" value="TreeGrafter"/>
</dbReference>
<dbReference type="VEuPathDB" id="FungiDB:CC77DRAFT_1056913"/>
<dbReference type="Pfam" id="PF04032">
    <property type="entry name" value="Rpr2"/>
    <property type="match status" value="1"/>
</dbReference>
<sequence>MSKVKAPKSKGMANKHLHARSTFLYQAATYLTLQTATQDEFAIDVAQDKESPPHDAPATQRHLPLALELGSDLQQVSRKGQLRLAVDLKRSMCKSCNTVLIPGRTVSQTIENPSKGGRKPWADVLVVTCLICGGKKRFPVGATKQLKKHKRITTSTIPLSKSASEDGRQSDTTLVTGTD</sequence>
<organism evidence="6 7">
    <name type="scientific">Alternaria alternata</name>
    <name type="common">Alternaria rot fungus</name>
    <name type="synonym">Torula alternata</name>
    <dbReference type="NCBI Taxonomy" id="5599"/>
    <lineage>
        <taxon>Eukaryota</taxon>
        <taxon>Fungi</taxon>
        <taxon>Dikarya</taxon>
        <taxon>Ascomycota</taxon>
        <taxon>Pezizomycotina</taxon>
        <taxon>Dothideomycetes</taxon>
        <taxon>Pleosporomycetidae</taxon>
        <taxon>Pleosporales</taxon>
        <taxon>Pleosporineae</taxon>
        <taxon>Pleosporaceae</taxon>
        <taxon>Alternaria</taxon>
        <taxon>Alternaria sect. Alternaria</taxon>
        <taxon>Alternaria alternata complex</taxon>
    </lineage>
</organism>
<keyword evidence="3" id="KW-0862">Zinc</keyword>
<comment type="caution">
    <text evidence="6">The sequence shown here is derived from an EMBL/GenBank/DDBJ whole genome shotgun (WGS) entry which is preliminary data.</text>
</comment>
<evidence type="ECO:0000313" key="6">
    <source>
        <dbReference type="EMBL" id="RYN63978.1"/>
    </source>
</evidence>
<dbReference type="Gene3D" id="6.20.50.20">
    <property type="match status" value="1"/>
</dbReference>
<evidence type="ECO:0008006" key="8">
    <source>
        <dbReference type="Google" id="ProtNLM"/>
    </source>
</evidence>
<dbReference type="Proteomes" id="UP000291422">
    <property type="component" value="Unassembled WGS sequence"/>
</dbReference>
<evidence type="ECO:0000313" key="7">
    <source>
        <dbReference type="Proteomes" id="UP000291422"/>
    </source>
</evidence>
<evidence type="ECO:0000256" key="5">
    <source>
        <dbReference type="SAM" id="MobiDB-lite"/>
    </source>
</evidence>
<evidence type="ECO:0000256" key="2">
    <source>
        <dbReference type="ARBA" id="ARBA00022723"/>
    </source>
</evidence>
<gene>
    <name evidence="6" type="ORF">AA0117_g12583</name>
</gene>
<feature type="compositionally biased region" description="Polar residues" evidence="5">
    <location>
        <begin position="170"/>
        <end position="179"/>
    </location>
</feature>
<protein>
    <recommendedName>
        <fullName evidence="8">Rpr2-domain-containing protein</fullName>
    </recommendedName>
</protein>
<keyword evidence="1" id="KW-0819">tRNA processing</keyword>
<dbReference type="GO" id="GO:0046872">
    <property type="term" value="F:metal ion binding"/>
    <property type="evidence" value="ECO:0007669"/>
    <property type="project" value="UniProtKB-KW"/>
</dbReference>
<comment type="similarity">
    <text evidence="4">Belongs to the eukaryotic/archaeal RNase P protein component 4 family.</text>
</comment>
<dbReference type="EMBL" id="PDXD01000077">
    <property type="protein sequence ID" value="RYN63978.1"/>
    <property type="molecule type" value="Genomic_DNA"/>
</dbReference>
<reference evidence="7" key="1">
    <citation type="journal article" date="2019" name="bioRxiv">
        <title>Genomics, evolutionary history and diagnostics of the Alternaria alternata species group including apple and Asian pear pathotypes.</title>
        <authorList>
            <person name="Armitage A.D."/>
            <person name="Cockerton H.M."/>
            <person name="Sreenivasaprasad S."/>
            <person name="Woodhall J.W."/>
            <person name="Lane C.R."/>
            <person name="Harrison R.J."/>
            <person name="Clarkson J.P."/>
        </authorList>
    </citation>
    <scope>NUCLEOTIDE SEQUENCE [LARGE SCALE GENOMIC DNA]</scope>
    <source>
        <strain evidence="7">FERA 1177</strain>
    </source>
</reference>
<dbReference type="InterPro" id="IPR007175">
    <property type="entry name" value="Rpr2/Snm1/Rpp21"/>
</dbReference>
<evidence type="ECO:0000256" key="1">
    <source>
        <dbReference type="ARBA" id="ARBA00022694"/>
    </source>
</evidence>
<dbReference type="PANTHER" id="PTHR14742:SF0">
    <property type="entry name" value="RIBONUCLEASE P PROTEIN SUBUNIT P21"/>
    <property type="match status" value="1"/>
</dbReference>
<keyword evidence="2" id="KW-0479">Metal-binding</keyword>
<dbReference type="PANTHER" id="PTHR14742">
    <property type="entry name" value="RIBONUCLEASE P SUBUNIT P21"/>
    <property type="match status" value="1"/>
</dbReference>
<proteinExistence type="inferred from homology"/>
<dbReference type="AlphaFoldDB" id="A0A4Q4N078"/>
<feature type="region of interest" description="Disordered" evidence="5">
    <location>
        <begin position="157"/>
        <end position="179"/>
    </location>
</feature>
<evidence type="ECO:0000256" key="3">
    <source>
        <dbReference type="ARBA" id="ARBA00022833"/>
    </source>
</evidence>
<evidence type="ECO:0000256" key="4">
    <source>
        <dbReference type="ARBA" id="ARBA00038402"/>
    </source>
</evidence>
<name>A0A4Q4N078_ALTAL</name>